<comment type="caution">
    <text evidence="2">The sequence shown here is derived from an EMBL/GenBank/DDBJ whole genome shotgun (WGS) entry which is preliminary data.</text>
</comment>
<sequence length="265" mass="30319">MTFISSLIFSVTNYRNLAHFRLFLRELKILKIATSYIYPPNHTRITAKRKGSTRGGVENGMSEKKGIVASEKTDFVTVDVGSREVPNGKWRVLTKHVPANMFVIIRFATHHEYQDMAKSDSSEVQKTGVKRGNQSFWTKETSNRGGLNVFDKDGKELEWDYEHDTRFYEEDKKEEEKEKISLPQGVKVKGRGAVKCGFLFGQGSSSLASDESSPLKKRKNDDKEYEKDDVISRMGSSAHAIRPGRVERPMRDRVRFPGRGDREDY</sequence>
<evidence type="ECO:0000313" key="3">
    <source>
        <dbReference type="Proteomes" id="UP000230233"/>
    </source>
</evidence>
<gene>
    <name evidence="2" type="primary">Cni-kup-1</name>
    <name evidence="2" type="synonym">Cnig_chr_V.g18990</name>
    <name evidence="2" type="ORF">B9Z55_018990</name>
</gene>
<name>A0A2G5TGL0_9PELO</name>
<feature type="compositionally biased region" description="Basic and acidic residues" evidence="1">
    <location>
        <begin position="219"/>
        <end position="231"/>
    </location>
</feature>
<feature type="region of interest" description="Disordered" evidence="1">
    <location>
        <begin position="202"/>
        <end position="265"/>
    </location>
</feature>
<evidence type="ECO:0000313" key="2">
    <source>
        <dbReference type="EMBL" id="PIC26407.1"/>
    </source>
</evidence>
<protein>
    <submittedName>
        <fullName evidence="2">Uncharacterized protein</fullName>
    </submittedName>
</protein>
<proteinExistence type="predicted"/>
<accession>A0A2G5TGL0</accession>
<dbReference type="EMBL" id="PDUG01000005">
    <property type="protein sequence ID" value="PIC26407.1"/>
    <property type="molecule type" value="Genomic_DNA"/>
</dbReference>
<reference evidence="3" key="1">
    <citation type="submission" date="2017-10" db="EMBL/GenBank/DDBJ databases">
        <title>Rapid genome shrinkage in a self-fertile nematode reveals novel sperm competition proteins.</title>
        <authorList>
            <person name="Yin D."/>
            <person name="Schwarz E.M."/>
            <person name="Thomas C.G."/>
            <person name="Felde R.L."/>
            <person name="Korf I.F."/>
            <person name="Cutter A.D."/>
            <person name="Schartner C.M."/>
            <person name="Ralston E.J."/>
            <person name="Meyer B.J."/>
            <person name="Haag E.S."/>
        </authorList>
    </citation>
    <scope>NUCLEOTIDE SEQUENCE [LARGE SCALE GENOMIC DNA]</scope>
    <source>
        <strain evidence="3">JU1422</strain>
    </source>
</reference>
<dbReference type="OrthoDB" id="422106at2759"/>
<dbReference type="Proteomes" id="UP000230233">
    <property type="component" value="Chromosome V"/>
</dbReference>
<feature type="compositionally biased region" description="Basic and acidic residues" evidence="1">
    <location>
        <begin position="244"/>
        <end position="265"/>
    </location>
</feature>
<dbReference type="AlphaFoldDB" id="A0A2G5TGL0"/>
<keyword evidence="3" id="KW-1185">Reference proteome</keyword>
<organism evidence="2 3">
    <name type="scientific">Caenorhabditis nigoni</name>
    <dbReference type="NCBI Taxonomy" id="1611254"/>
    <lineage>
        <taxon>Eukaryota</taxon>
        <taxon>Metazoa</taxon>
        <taxon>Ecdysozoa</taxon>
        <taxon>Nematoda</taxon>
        <taxon>Chromadorea</taxon>
        <taxon>Rhabditida</taxon>
        <taxon>Rhabditina</taxon>
        <taxon>Rhabditomorpha</taxon>
        <taxon>Rhabditoidea</taxon>
        <taxon>Rhabditidae</taxon>
        <taxon>Peloderinae</taxon>
        <taxon>Caenorhabditis</taxon>
    </lineage>
</organism>
<evidence type="ECO:0000256" key="1">
    <source>
        <dbReference type="SAM" id="MobiDB-lite"/>
    </source>
</evidence>